<dbReference type="Proteomes" id="UP000014760">
    <property type="component" value="Unassembled WGS sequence"/>
</dbReference>
<evidence type="ECO:0000259" key="8">
    <source>
        <dbReference type="PROSITE" id="PS50093"/>
    </source>
</evidence>
<evidence type="ECO:0000313" key="11">
    <source>
        <dbReference type="Proteomes" id="UP000014760"/>
    </source>
</evidence>
<dbReference type="Gene3D" id="2.130.10.10">
    <property type="entry name" value="YVTN repeat-like/Quinoprotein amine dehydrogenase"/>
    <property type="match status" value="1"/>
</dbReference>
<feature type="domain" description="PKD" evidence="8">
    <location>
        <begin position="842"/>
        <end position="896"/>
    </location>
</feature>
<evidence type="ECO:0000256" key="5">
    <source>
        <dbReference type="ARBA" id="ARBA00023180"/>
    </source>
</evidence>
<dbReference type="OrthoDB" id="6281610at2759"/>
<dbReference type="Pfam" id="PF15901">
    <property type="entry name" value="Sortilin_C"/>
    <property type="match status" value="1"/>
</dbReference>
<dbReference type="SUPFAM" id="SSF49299">
    <property type="entry name" value="PKD domain"/>
    <property type="match status" value="2"/>
</dbReference>
<evidence type="ECO:0000256" key="7">
    <source>
        <dbReference type="SAM" id="Phobius"/>
    </source>
</evidence>
<evidence type="ECO:0000256" key="6">
    <source>
        <dbReference type="SAM" id="MobiDB-lite"/>
    </source>
</evidence>
<gene>
    <name evidence="9" type="ORF">CAPTEDRAFT_202789</name>
</gene>
<dbReference type="GO" id="GO:0006892">
    <property type="term" value="P:post-Golgi vesicle-mediated transport"/>
    <property type="evidence" value="ECO:0007669"/>
    <property type="project" value="TreeGrafter"/>
</dbReference>
<dbReference type="EnsemblMetazoa" id="CapteT202789">
    <property type="protein sequence ID" value="CapteP202789"/>
    <property type="gene ID" value="CapteG202789"/>
</dbReference>
<dbReference type="InterPro" id="IPR050310">
    <property type="entry name" value="VPS10-sortilin"/>
</dbReference>
<dbReference type="PANTHER" id="PTHR12106:SF47">
    <property type="entry name" value="VPS10 DOMAIN-CONTAINING RECEPTOR SORCS3-LIKE"/>
    <property type="match status" value="1"/>
</dbReference>
<feature type="transmembrane region" description="Helical" evidence="7">
    <location>
        <begin position="1026"/>
        <end position="1049"/>
    </location>
</feature>
<evidence type="ECO:0000256" key="1">
    <source>
        <dbReference type="ARBA" id="ARBA00004479"/>
    </source>
</evidence>
<keyword evidence="7" id="KW-1133">Transmembrane helix</keyword>
<dbReference type="AlphaFoldDB" id="R7USK0"/>
<comment type="subcellular location">
    <subcellularLocation>
        <location evidence="1">Membrane</location>
        <topology evidence="1">Single-pass type I membrane protein</topology>
    </subcellularLocation>
</comment>
<dbReference type="InterPro" id="IPR031777">
    <property type="entry name" value="Sortilin_C"/>
</dbReference>
<dbReference type="SUPFAM" id="SSF110296">
    <property type="entry name" value="Oligoxyloglucan reducing end-specific cellobiohydrolase"/>
    <property type="match status" value="1"/>
</dbReference>
<dbReference type="STRING" id="283909.R7USK0"/>
<dbReference type="PANTHER" id="PTHR12106">
    <property type="entry name" value="SORTILIN RELATED"/>
    <property type="match status" value="1"/>
</dbReference>
<comment type="similarity">
    <text evidence="2">Belongs to the VPS10-related sortilin family. SORCS subfamily.</text>
</comment>
<evidence type="ECO:0000256" key="4">
    <source>
        <dbReference type="ARBA" id="ARBA00023136"/>
    </source>
</evidence>
<dbReference type="Gene3D" id="3.30.60.270">
    <property type="match status" value="1"/>
</dbReference>
<dbReference type="Pfam" id="PF15902">
    <property type="entry name" value="Sortilin-Vps10"/>
    <property type="match status" value="1"/>
</dbReference>
<dbReference type="InterPro" id="IPR000601">
    <property type="entry name" value="PKD_dom"/>
</dbReference>
<dbReference type="InterPro" id="IPR031778">
    <property type="entry name" value="Sortilin_N"/>
</dbReference>
<dbReference type="InterPro" id="IPR006581">
    <property type="entry name" value="VPS10"/>
</dbReference>
<proteinExistence type="inferred from homology"/>
<dbReference type="GO" id="GO:0005794">
    <property type="term" value="C:Golgi apparatus"/>
    <property type="evidence" value="ECO:0007669"/>
    <property type="project" value="TreeGrafter"/>
</dbReference>
<dbReference type="EMBL" id="AMQN01006467">
    <property type="status" value="NOT_ANNOTATED_CDS"/>
    <property type="molecule type" value="Genomic_DNA"/>
</dbReference>
<dbReference type="HOGENOM" id="CLU_010702_0_0_1"/>
<evidence type="ECO:0000313" key="9">
    <source>
        <dbReference type="EMBL" id="ELU09175.1"/>
    </source>
</evidence>
<dbReference type="SMART" id="SM00089">
    <property type="entry name" value="PKD"/>
    <property type="match status" value="2"/>
</dbReference>
<dbReference type="Pfam" id="PF00801">
    <property type="entry name" value="PKD"/>
    <property type="match status" value="2"/>
</dbReference>
<feature type="region of interest" description="Disordered" evidence="6">
    <location>
        <begin position="1074"/>
        <end position="1094"/>
    </location>
</feature>
<keyword evidence="4 7" id="KW-0472">Membrane</keyword>
<sequence>MAQLRRNLCYQFVNICVACVIFRSVGITGKVHSIQRDVHEPRTVDLRSSDWMRDPSLSQYVSHLGNRVRRNAPKDPPKRQMQVSETHLPHINHNEAIVHWSGKNSSTMFILTRERKMDGTVVDSALWRSTNYGSDFSPVTLPTLDKKIILDYYKLVFTDATNQILLRTTDEGVSFLNVHYVPVRPDIVQFHPTLDDSFLVYSEAERKLALTTDFGQSWEYIATEVSSRFYWAIPEIDQDLTTIHMEALDMVTGQSIYRVCHSPYSEEGNCKEPKELNFIDVDSLLVQNEYIFAQKSNQFYSHLYVSHKRGPFERAYFPGDMNPVDFSVVDSDQSQVFIAASHRSRIVNLYLSDVTGRYYITSLERIMALQKSEGGFDADLYEVHGQEGTYIVNSFDLNSTKTYISYDQGSHWHTLTPPLKYPNGTKISCHKSDDCRLHLHLQFSSYIYGYSFILSEANAPGMILAQGSLGSSLAEAQSDLFYSGDGGITWRMLYEGNYGFTIIDQGGAMVIIQLDSKRQSKEILYSCTEGHSFQTHTFKNQLLRVDGILNEPGISSAVVSIFGHDKDAGWTVIKLDFSSILSRSCTDADFDDWKPLDHLAQHQCLLGQSIVYKRRKPDSECLIGPERKNSAVITLCECTEEDYECDFGYTSENGMCVAASWFDPEEPSGKCPEGKPYMKSKGYRKIASDKCQNGTAREKYEPVPTECPVMSPRGLVITHGGTLSAAVESGKNISFELMQSKGSVLSTSYTWSFGDSSSNASFVGLTSASPVSHSFGKRGQYTISVTATNAKGSASASLQIIVEDKLKGMFIGIPRGAVKGQNVYFEAELLTIGPHTTELSHVHYLWSFGDEKIGEHPLLTWDRIVDHTFEEAGNYTTRVEAINDVGSVFRTFPVIVYGTMRIFELLFDPNTNRLKQDTVLGRQVFSEFVKRSLVQVLNEPPQRFEVDTLRGFTTTAIVSILPVIQTSTEDKSIDQIALKLQEKFAQRALEVNLTKADFGMEFTARVTSLADVTHERNSGSGGTNYVAVYVCVPLLLVAIFISVLIFIYYKRMMRCSRHRYSILHSRSQGIDDALLDDTDDDDPPLDPNPDLTNQRLALDDDDLADDPLGAHLMMGPGGRGVVNC</sequence>
<dbReference type="InterPro" id="IPR013783">
    <property type="entry name" value="Ig-like_fold"/>
</dbReference>
<dbReference type="Gene3D" id="2.10.70.80">
    <property type="match status" value="1"/>
</dbReference>
<dbReference type="InterPro" id="IPR015943">
    <property type="entry name" value="WD40/YVTN_repeat-like_dom_sf"/>
</dbReference>
<protein>
    <recommendedName>
        <fullName evidence="8">PKD domain-containing protein</fullName>
    </recommendedName>
</protein>
<reference evidence="11" key="1">
    <citation type="submission" date="2012-12" db="EMBL/GenBank/DDBJ databases">
        <authorList>
            <person name="Hellsten U."/>
            <person name="Grimwood J."/>
            <person name="Chapman J.A."/>
            <person name="Shapiro H."/>
            <person name="Aerts A."/>
            <person name="Otillar R.P."/>
            <person name="Terry A.Y."/>
            <person name="Boore J.L."/>
            <person name="Simakov O."/>
            <person name="Marletaz F."/>
            <person name="Cho S.-J."/>
            <person name="Edsinger-Gonzales E."/>
            <person name="Havlak P."/>
            <person name="Kuo D.-H."/>
            <person name="Larsson T."/>
            <person name="Lv J."/>
            <person name="Arendt D."/>
            <person name="Savage R."/>
            <person name="Osoegawa K."/>
            <person name="de Jong P."/>
            <person name="Lindberg D.R."/>
            <person name="Seaver E.C."/>
            <person name="Weisblat D.A."/>
            <person name="Putnam N.H."/>
            <person name="Grigoriev I.V."/>
            <person name="Rokhsar D.S."/>
        </authorList>
    </citation>
    <scope>NUCLEOTIDE SEQUENCE</scope>
    <source>
        <strain evidence="11">I ESC-2004</strain>
    </source>
</reference>
<keyword evidence="11" id="KW-1185">Reference proteome</keyword>
<feature type="domain" description="PKD" evidence="8">
    <location>
        <begin position="730"/>
        <end position="809"/>
    </location>
</feature>
<dbReference type="Gene3D" id="2.60.40.10">
    <property type="entry name" value="Immunoglobulins"/>
    <property type="match status" value="2"/>
</dbReference>
<dbReference type="InterPro" id="IPR022409">
    <property type="entry name" value="PKD/Chitinase_dom"/>
</dbReference>
<evidence type="ECO:0000256" key="3">
    <source>
        <dbReference type="ARBA" id="ARBA00022737"/>
    </source>
</evidence>
<dbReference type="OMA" id="AYSHDNK"/>
<keyword evidence="3" id="KW-0677">Repeat</keyword>
<reference evidence="9 11" key="2">
    <citation type="journal article" date="2013" name="Nature">
        <title>Insights into bilaterian evolution from three spiralian genomes.</title>
        <authorList>
            <person name="Simakov O."/>
            <person name="Marletaz F."/>
            <person name="Cho S.J."/>
            <person name="Edsinger-Gonzales E."/>
            <person name="Havlak P."/>
            <person name="Hellsten U."/>
            <person name="Kuo D.H."/>
            <person name="Larsson T."/>
            <person name="Lv J."/>
            <person name="Arendt D."/>
            <person name="Savage R."/>
            <person name="Osoegawa K."/>
            <person name="de Jong P."/>
            <person name="Grimwood J."/>
            <person name="Chapman J.A."/>
            <person name="Shapiro H."/>
            <person name="Aerts A."/>
            <person name="Otillar R.P."/>
            <person name="Terry A.Y."/>
            <person name="Boore J.L."/>
            <person name="Grigoriev I.V."/>
            <person name="Lindberg D.R."/>
            <person name="Seaver E.C."/>
            <person name="Weisblat D.A."/>
            <person name="Putnam N.H."/>
            <person name="Rokhsar D.S."/>
        </authorList>
    </citation>
    <scope>NUCLEOTIDE SEQUENCE</scope>
    <source>
        <strain evidence="9 11">I ESC-2004</strain>
    </source>
</reference>
<feature type="compositionally biased region" description="Acidic residues" evidence="6">
    <location>
        <begin position="1074"/>
        <end position="1084"/>
    </location>
</feature>
<accession>R7USK0</accession>
<keyword evidence="7" id="KW-0812">Transmembrane</keyword>
<dbReference type="SMART" id="SM00602">
    <property type="entry name" value="VPS10"/>
    <property type="match status" value="1"/>
</dbReference>
<reference evidence="10" key="3">
    <citation type="submission" date="2015-06" db="UniProtKB">
        <authorList>
            <consortium name="EnsemblMetazoa"/>
        </authorList>
    </citation>
    <scope>IDENTIFICATION</scope>
</reference>
<name>R7USK0_CAPTE</name>
<dbReference type="InterPro" id="IPR035986">
    <property type="entry name" value="PKD_dom_sf"/>
</dbReference>
<evidence type="ECO:0000256" key="2">
    <source>
        <dbReference type="ARBA" id="ARBA00010818"/>
    </source>
</evidence>
<dbReference type="PROSITE" id="PS50093">
    <property type="entry name" value="PKD"/>
    <property type="match status" value="2"/>
</dbReference>
<keyword evidence="5" id="KW-0325">Glycoprotein</keyword>
<dbReference type="EMBL" id="KB298452">
    <property type="protein sequence ID" value="ELU09175.1"/>
    <property type="molecule type" value="Genomic_DNA"/>
</dbReference>
<dbReference type="CDD" id="cd00146">
    <property type="entry name" value="PKD"/>
    <property type="match status" value="2"/>
</dbReference>
<organism evidence="9">
    <name type="scientific">Capitella teleta</name>
    <name type="common">Polychaete worm</name>
    <dbReference type="NCBI Taxonomy" id="283909"/>
    <lineage>
        <taxon>Eukaryota</taxon>
        <taxon>Metazoa</taxon>
        <taxon>Spiralia</taxon>
        <taxon>Lophotrochozoa</taxon>
        <taxon>Annelida</taxon>
        <taxon>Polychaeta</taxon>
        <taxon>Sedentaria</taxon>
        <taxon>Scolecida</taxon>
        <taxon>Capitellidae</taxon>
        <taxon>Capitella</taxon>
    </lineage>
</organism>
<evidence type="ECO:0000313" key="10">
    <source>
        <dbReference type="EnsemblMetazoa" id="CapteP202789"/>
    </source>
</evidence>
<dbReference type="GO" id="GO:0016020">
    <property type="term" value="C:membrane"/>
    <property type="evidence" value="ECO:0007669"/>
    <property type="project" value="UniProtKB-SubCell"/>
</dbReference>